<keyword evidence="2" id="KW-0808">Transferase</keyword>
<dbReference type="InterPro" id="IPR038764">
    <property type="entry name" value="GNAT_N_AcTrfase_prd"/>
</dbReference>
<evidence type="ECO:0000313" key="3">
    <source>
        <dbReference type="Proteomes" id="UP000295157"/>
    </source>
</evidence>
<dbReference type="PANTHER" id="PTHR41700:SF1">
    <property type="entry name" value="N-ACETYLTRANSFERASE DOMAIN-CONTAINING PROTEIN"/>
    <property type="match status" value="1"/>
</dbReference>
<dbReference type="OrthoDB" id="9797990at2"/>
<dbReference type="AlphaFoldDB" id="A0A4R4NIF5"/>
<dbReference type="InterPro" id="IPR016181">
    <property type="entry name" value="Acyl_CoA_acyltransferase"/>
</dbReference>
<feature type="domain" description="N-acetyltransferase" evidence="1">
    <location>
        <begin position="7"/>
        <end position="168"/>
    </location>
</feature>
<evidence type="ECO:0000259" key="1">
    <source>
        <dbReference type="PROSITE" id="PS51186"/>
    </source>
</evidence>
<organism evidence="2 3">
    <name type="scientific">Nonomuraea longispora</name>
    <dbReference type="NCBI Taxonomy" id="1848320"/>
    <lineage>
        <taxon>Bacteria</taxon>
        <taxon>Bacillati</taxon>
        <taxon>Actinomycetota</taxon>
        <taxon>Actinomycetes</taxon>
        <taxon>Streptosporangiales</taxon>
        <taxon>Streptosporangiaceae</taxon>
        <taxon>Nonomuraea</taxon>
    </lineage>
</organism>
<accession>A0A4R4NIF5</accession>
<protein>
    <submittedName>
        <fullName evidence="2">GNAT family N-acetyltransferase</fullName>
    </submittedName>
</protein>
<keyword evidence="3" id="KW-1185">Reference proteome</keyword>
<dbReference type="GO" id="GO:0016747">
    <property type="term" value="F:acyltransferase activity, transferring groups other than amino-acyl groups"/>
    <property type="evidence" value="ECO:0007669"/>
    <property type="project" value="InterPro"/>
</dbReference>
<dbReference type="EMBL" id="SMJZ01000043">
    <property type="protein sequence ID" value="TDC07217.1"/>
    <property type="molecule type" value="Genomic_DNA"/>
</dbReference>
<dbReference type="PROSITE" id="PS51186">
    <property type="entry name" value="GNAT"/>
    <property type="match status" value="1"/>
</dbReference>
<comment type="caution">
    <text evidence="2">The sequence shown here is derived from an EMBL/GenBank/DDBJ whole genome shotgun (WGS) entry which is preliminary data.</text>
</comment>
<dbReference type="SUPFAM" id="SSF55729">
    <property type="entry name" value="Acyl-CoA N-acyltransferases (Nat)"/>
    <property type="match status" value="1"/>
</dbReference>
<proteinExistence type="predicted"/>
<dbReference type="CDD" id="cd04301">
    <property type="entry name" value="NAT_SF"/>
    <property type="match status" value="1"/>
</dbReference>
<dbReference type="Gene3D" id="3.40.630.30">
    <property type="match status" value="1"/>
</dbReference>
<dbReference type="InterPro" id="IPR000182">
    <property type="entry name" value="GNAT_dom"/>
</dbReference>
<dbReference type="RefSeq" id="WP_132332881.1">
    <property type="nucleotide sequence ID" value="NZ_SMJZ01000043.1"/>
</dbReference>
<reference evidence="2 3" key="1">
    <citation type="submission" date="2019-02" db="EMBL/GenBank/DDBJ databases">
        <title>Draft genome sequences of novel Actinobacteria.</title>
        <authorList>
            <person name="Sahin N."/>
            <person name="Ay H."/>
            <person name="Saygin H."/>
        </authorList>
    </citation>
    <scope>NUCLEOTIDE SEQUENCE [LARGE SCALE GENOMIC DNA]</scope>
    <source>
        <strain evidence="2 3">KC201</strain>
    </source>
</reference>
<dbReference type="Pfam" id="PF00583">
    <property type="entry name" value="Acetyltransf_1"/>
    <property type="match status" value="1"/>
</dbReference>
<gene>
    <name evidence="2" type="ORF">E1267_14030</name>
</gene>
<sequence length="249" mass="27046">MTSTTTPVVRTLTTPDELGQATTLYRDVFGYTDLRQGASPRLLTALRDNGGSVVGARDGDRVIAFAFGFQATDGTSSYHYSQAAVVHPSHQGCGLGRALKSAQREVALGWGVTRMRWTYDPLIARNAHFNLDVLGAVARWFHGGFYDDDSDRLLVDWDLGTAPGSRAPAQDDPPADLGDWARPVSDGDRIWLPIPSDYTALAARDPLRAARVRTDLAAALAPLMNDGWAAVSCLPYTPQTALYRLERAL</sequence>
<evidence type="ECO:0000313" key="2">
    <source>
        <dbReference type="EMBL" id="TDC07217.1"/>
    </source>
</evidence>
<dbReference type="PANTHER" id="PTHR41700">
    <property type="entry name" value="GCN5-RELATED N-ACETYLTRANSFERASE"/>
    <property type="match status" value="1"/>
</dbReference>
<name>A0A4R4NIF5_9ACTN</name>
<dbReference type="Proteomes" id="UP000295157">
    <property type="component" value="Unassembled WGS sequence"/>
</dbReference>